<keyword evidence="1" id="KW-0812">Transmembrane</keyword>
<name>A0ABW9ZCY4_9FLAO</name>
<sequence length="180" mass="20473">MKKSIHYIALFIISSMVFTSCSSAKKIKQENTLLKNEIQKRDSIKNTVINQAIDDKLVTPIVQSQTGNAVFDSLVNAKVDEILSKLNTAKNSGDNSYKLIYDKLKKQLEFYVQIAQTKNENMAVNDEKVKTIIQVKKIPVVVEKPLSKLEKFLMGLGILALLYIGFRIVFYIRKKSSVWI</sequence>
<organism evidence="2 3">
    <name type="scientific">Flavobacterium ichthyis</name>
    <dbReference type="NCBI Taxonomy" id="2698827"/>
    <lineage>
        <taxon>Bacteria</taxon>
        <taxon>Pseudomonadati</taxon>
        <taxon>Bacteroidota</taxon>
        <taxon>Flavobacteriia</taxon>
        <taxon>Flavobacteriales</taxon>
        <taxon>Flavobacteriaceae</taxon>
        <taxon>Flavobacterium</taxon>
    </lineage>
</organism>
<comment type="caution">
    <text evidence="2">The sequence shown here is derived from an EMBL/GenBank/DDBJ whole genome shotgun (WGS) entry which is preliminary data.</text>
</comment>
<dbReference type="RefSeq" id="WP_166537787.1">
    <property type="nucleotide sequence ID" value="NZ_JAABLM010000018.1"/>
</dbReference>
<feature type="transmembrane region" description="Helical" evidence="1">
    <location>
        <begin position="152"/>
        <end position="172"/>
    </location>
</feature>
<accession>A0ABW9ZCY4</accession>
<proteinExistence type="predicted"/>
<evidence type="ECO:0000256" key="1">
    <source>
        <dbReference type="SAM" id="Phobius"/>
    </source>
</evidence>
<gene>
    <name evidence="2" type="ORF">GV828_12220</name>
</gene>
<evidence type="ECO:0000313" key="3">
    <source>
        <dbReference type="Proteomes" id="UP000798602"/>
    </source>
</evidence>
<keyword evidence="3" id="KW-1185">Reference proteome</keyword>
<dbReference type="PROSITE" id="PS51257">
    <property type="entry name" value="PROKAR_LIPOPROTEIN"/>
    <property type="match status" value="1"/>
</dbReference>
<dbReference type="Proteomes" id="UP000798602">
    <property type="component" value="Unassembled WGS sequence"/>
</dbReference>
<protein>
    <recommendedName>
        <fullName evidence="4">Lipoprotein</fullName>
    </recommendedName>
</protein>
<evidence type="ECO:0008006" key="4">
    <source>
        <dbReference type="Google" id="ProtNLM"/>
    </source>
</evidence>
<keyword evidence="1" id="KW-1133">Transmembrane helix</keyword>
<reference evidence="3" key="1">
    <citation type="submission" date="2020-01" db="EMBL/GenBank/DDBJ databases">
        <title>Sphingomonas sp. strain CSW-10.</title>
        <authorList>
            <person name="Chen W.-M."/>
        </authorList>
    </citation>
    <scope>NUCLEOTIDE SEQUENCE [LARGE SCALE GENOMIC DNA]</scope>
    <source>
        <strain evidence="3">NST-5</strain>
    </source>
</reference>
<dbReference type="EMBL" id="JAABLM010000018">
    <property type="protein sequence ID" value="NBL65966.1"/>
    <property type="molecule type" value="Genomic_DNA"/>
</dbReference>
<keyword evidence="1" id="KW-0472">Membrane</keyword>
<evidence type="ECO:0000313" key="2">
    <source>
        <dbReference type="EMBL" id="NBL65966.1"/>
    </source>
</evidence>